<sequence>MNFWSELSLKKVLWLEKPIKSLKYGMSYFIILVGGSASGLSLAIVETLKRTELLSSTINTHAFLFFILGVPVALASGILLYPLLSHLYRWRKLVKEIKQEYGCYTVLLNVENKPYSELKQELSEG</sequence>
<gene>
    <name evidence="2" type="ORF">GTG28_05645</name>
</gene>
<feature type="transmembrane region" description="Helical" evidence="1">
    <location>
        <begin position="21"/>
        <end position="43"/>
    </location>
</feature>
<evidence type="ECO:0000313" key="2">
    <source>
        <dbReference type="EMBL" id="MYM58700.1"/>
    </source>
</evidence>
<feature type="transmembrane region" description="Helical" evidence="1">
    <location>
        <begin position="63"/>
        <end position="84"/>
    </location>
</feature>
<dbReference type="AlphaFoldDB" id="A0A6L8LVM0"/>
<comment type="caution">
    <text evidence="2">The sequence shown here is derived from an EMBL/GenBank/DDBJ whole genome shotgun (WGS) entry which is preliminary data.</text>
</comment>
<evidence type="ECO:0000313" key="3">
    <source>
        <dbReference type="Proteomes" id="UP000478571"/>
    </source>
</evidence>
<dbReference type="RefSeq" id="WP_160927852.1">
    <property type="nucleotide sequence ID" value="NZ_WWEU01000002.1"/>
</dbReference>
<organism evidence="2 3">
    <name type="scientific">Vibrio tetraodonis subsp. pristinus</name>
    <dbReference type="NCBI Taxonomy" id="2695891"/>
    <lineage>
        <taxon>Bacteria</taxon>
        <taxon>Pseudomonadati</taxon>
        <taxon>Pseudomonadota</taxon>
        <taxon>Gammaproteobacteria</taxon>
        <taxon>Vibrionales</taxon>
        <taxon>Vibrionaceae</taxon>
        <taxon>Vibrio</taxon>
    </lineage>
</organism>
<dbReference type="EMBL" id="WWEU01000002">
    <property type="protein sequence ID" value="MYM58700.1"/>
    <property type="molecule type" value="Genomic_DNA"/>
</dbReference>
<keyword evidence="3" id="KW-1185">Reference proteome</keyword>
<accession>A0A6L8LVM0</accession>
<dbReference type="Proteomes" id="UP000478571">
    <property type="component" value="Unassembled WGS sequence"/>
</dbReference>
<keyword evidence="1" id="KW-0812">Transmembrane</keyword>
<keyword evidence="1" id="KW-0472">Membrane</keyword>
<protein>
    <submittedName>
        <fullName evidence="2">Uncharacterized protein</fullName>
    </submittedName>
</protein>
<name>A0A6L8LVM0_9VIBR</name>
<evidence type="ECO:0000256" key="1">
    <source>
        <dbReference type="SAM" id="Phobius"/>
    </source>
</evidence>
<proteinExistence type="predicted"/>
<reference evidence="2 3" key="1">
    <citation type="submission" date="2020-01" db="EMBL/GenBank/DDBJ databases">
        <title>Draft Genome Sequence of Vibrio sp. strain OCN044, Isolated from a Healthy Coral at Palmyra Atoll.</title>
        <authorList>
            <person name="Videau P."/>
            <person name="Loughran R."/>
            <person name="Esquivel A."/>
            <person name="Deadmond M."/>
            <person name="Paddock B.E."/>
            <person name="Saw J.H."/>
            <person name="Ushijima B."/>
        </authorList>
    </citation>
    <scope>NUCLEOTIDE SEQUENCE [LARGE SCALE GENOMIC DNA]</scope>
    <source>
        <strain evidence="2 3">OCN044</strain>
    </source>
</reference>
<keyword evidence="1" id="KW-1133">Transmembrane helix</keyword>